<dbReference type="PANTHER" id="PTHR39597">
    <property type="entry name" value="UBA DOMAIN-CONTAINING PROTEIN RUP1"/>
    <property type="match status" value="1"/>
</dbReference>
<reference evidence="2 3" key="1">
    <citation type="journal article" date="2019" name="Mol. Biol. Evol.">
        <title>Blast fungal genomes show frequent chromosomal changes, gene gains and losses, and effector gene turnover.</title>
        <authorList>
            <person name="Gomez Luciano L.B."/>
            <person name="Jason Tsai I."/>
            <person name="Chuma I."/>
            <person name="Tosa Y."/>
            <person name="Chen Y.H."/>
            <person name="Li J.Y."/>
            <person name="Li M.Y."/>
            <person name="Jade Lu M.Y."/>
            <person name="Nakayashiki H."/>
            <person name="Li W.H."/>
        </authorList>
    </citation>
    <scope>NUCLEOTIDE SEQUENCE [LARGE SCALE GENOMIC DNA]</scope>
    <source>
        <strain evidence="2">MZ5-1-6</strain>
    </source>
</reference>
<dbReference type="AlphaFoldDB" id="A0A4P7NMT1"/>
<sequence length="805" mass="91440">MAEEENLQTVCDFTGSSDTELMRRALRAKNNDVQAVISEYFESTEKFVDRYSYSEAPFQADRNGSYNQDGNFMAPTFMIQGPDDGGAVLHGVPPSVPPSRPPSRSDNRSPMSRMMNWASENAGAPTTRAQEDADYQRALAESRASSGLEAPPQESGVVGANGQDVYQPFFGPAVRDNYEQAQWAMVPVAQEKPDPLPSDRKRNQGIPPFLRCRRTGSASEQHRLGALLTILHQIPAARNFFLELEAKTGTYGINNQWWKGEAIPPAPREDQQEAIPDDGGWHESQSDGPPAGLVEELHRLMAFLDMTDRSYGQADVLADLVRDSTYQSSSAVELKLFEIMQESINIPSDVVRNVFWSIETYRFAVPVQEHVCDEAFTFGIIDLNLSSAAYAKMESLYDAWDELLWIDAHSAENEESLRTAAVTKPGDVLAMNFSGEGELSPSRPVDIPAVFYVDRYLAENVEGHSMEQQLRIRQERRVLAELEERERLETQWWSPKEMAWRDRIALSEKVIEDRVEKEKALKFKVLRRRWFECVDTPDYFHFIPGWMDDKLAFSDAERAKLKQWQRDRQFHEGVIADIKNKKQEYTRIRSEAHAEIKRWTQRFSVPCPEDNWEPVHMYHLRGVATSPNTMYLAQRAEPDLIEMDGNPAPIDQWWKLSYVAEDRETPLRIATSSIDEARKAAYTESTRPILVYANDSALETMPKQLSEALRTFVKFDNRVFKQELIEQTPDTVMRSPPALPARSNTPLQQQPPSLVSFSTESLPGANSRDIHTSSKEVFPGRSDGAGDLPTVEMTEVRMVDQQDSH</sequence>
<dbReference type="VEuPathDB" id="FungiDB:M_BR32_EuGene_00086851"/>
<proteinExistence type="predicted"/>
<evidence type="ECO:0000313" key="3">
    <source>
        <dbReference type="Proteomes" id="UP000294847"/>
    </source>
</evidence>
<dbReference type="EMBL" id="CP034209">
    <property type="protein sequence ID" value="QBZ63420.1"/>
    <property type="molecule type" value="Genomic_DNA"/>
</dbReference>
<name>A0A4P7NMT1_PYROR</name>
<dbReference type="PANTHER" id="PTHR39597:SF1">
    <property type="entry name" value="UBA DOMAIN-CONTAINING PROTEIN RUP1"/>
    <property type="match status" value="1"/>
</dbReference>
<feature type="compositionally biased region" description="Basic and acidic residues" evidence="1">
    <location>
        <begin position="794"/>
        <end position="805"/>
    </location>
</feature>
<organism evidence="2 3">
    <name type="scientific">Pyricularia oryzae</name>
    <name type="common">Rice blast fungus</name>
    <name type="synonym">Magnaporthe oryzae</name>
    <dbReference type="NCBI Taxonomy" id="318829"/>
    <lineage>
        <taxon>Eukaryota</taxon>
        <taxon>Fungi</taxon>
        <taxon>Dikarya</taxon>
        <taxon>Ascomycota</taxon>
        <taxon>Pezizomycotina</taxon>
        <taxon>Sordariomycetes</taxon>
        <taxon>Sordariomycetidae</taxon>
        <taxon>Magnaporthales</taxon>
        <taxon>Pyriculariaceae</taxon>
        <taxon>Pyricularia</taxon>
    </lineage>
</organism>
<feature type="compositionally biased region" description="Polar residues" evidence="1">
    <location>
        <begin position="742"/>
        <end position="761"/>
    </location>
</feature>
<dbReference type="PROSITE" id="PS50330">
    <property type="entry name" value="UIM"/>
    <property type="match status" value="1"/>
</dbReference>
<feature type="region of interest" description="Disordered" evidence="1">
    <location>
        <begin position="90"/>
        <end position="161"/>
    </location>
</feature>
<protein>
    <submittedName>
        <fullName evidence="2">Uncharacterized protein</fullName>
    </submittedName>
</protein>
<dbReference type="GO" id="GO:0016579">
    <property type="term" value="P:protein deubiquitination"/>
    <property type="evidence" value="ECO:0007669"/>
    <property type="project" value="TreeGrafter"/>
</dbReference>
<feature type="region of interest" description="Disordered" evidence="1">
    <location>
        <begin position="729"/>
        <end position="805"/>
    </location>
</feature>
<feature type="compositionally biased region" description="Low complexity" evidence="1">
    <location>
        <begin position="102"/>
        <end position="115"/>
    </location>
</feature>
<feature type="compositionally biased region" description="Basic and acidic residues" evidence="1">
    <location>
        <begin position="191"/>
        <end position="202"/>
    </location>
</feature>
<evidence type="ECO:0000313" key="2">
    <source>
        <dbReference type="EMBL" id="QBZ63420.1"/>
    </source>
</evidence>
<feature type="region of interest" description="Disordered" evidence="1">
    <location>
        <begin position="261"/>
        <end position="289"/>
    </location>
</feature>
<dbReference type="InterPro" id="IPR055335">
    <property type="entry name" value="Ucp6/RUP1"/>
</dbReference>
<dbReference type="Proteomes" id="UP000294847">
    <property type="component" value="Chromosome 6"/>
</dbReference>
<feature type="region of interest" description="Disordered" evidence="1">
    <location>
        <begin position="190"/>
        <end position="215"/>
    </location>
</feature>
<dbReference type="GO" id="GO:0005829">
    <property type="term" value="C:cytosol"/>
    <property type="evidence" value="ECO:0007669"/>
    <property type="project" value="TreeGrafter"/>
</dbReference>
<dbReference type="GO" id="GO:0005634">
    <property type="term" value="C:nucleus"/>
    <property type="evidence" value="ECO:0007669"/>
    <property type="project" value="TreeGrafter"/>
</dbReference>
<dbReference type="InterPro" id="IPR003903">
    <property type="entry name" value="UIM_dom"/>
</dbReference>
<accession>A0A4P7NMT1</accession>
<evidence type="ECO:0000256" key="1">
    <source>
        <dbReference type="SAM" id="MobiDB-lite"/>
    </source>
</evidence>
<gene>
    <name evidence="2" type="ORF">PoMZ_05101</name>
</gene>